<evidence type="ECO:0000259" key="5">
    <source>
        <dbReference type="PROSITE" id="PS50995"/>
    </source>
</evidence>
<dbReference type="InterPro" id="IPR000835">
    <property type="entry name" value="HTH_MarR-typ"/>
</dbReference>
<dbReference type="InterPro" id="IPR036390">
    <property type="entry name" value="WH_DNA-bd_sf"/>
</dbReference>
<feature type="domain" description="HTH marR-type" evidence="5">
    <location>
        <begin position="135"/>
        <end position="276"/>
    </location>
</feature>
<dbReference type="InterPro" id="IPR023187">
    <property type="entry name" value="Tscrpt_reg_MarR-type_CS"/>
</dbReference>
<name>A0A919CVB6_9ACTN</name>
<gene>
    <name evidence="6" type="ORF">GCM10010508_23240</name>
</gene>
<dbReference type="PRINTS" id="PR00598">
    <property type="entry name" value="HTHMARR"/>
</dbReference>
<dbReference type="GO" id="GO:0003700">
    <property type="term" value="F:DNA-binding transcription factor activity"/>
    <property type="evidence" value="ECO:0007669"/>
    <property type="project" value="InterPro"/>
</dbReference>
<dbReference type="PANTHER" id="PTHR33164">
    <property type="entry name" value="TRANSCRIPTIONAL REGULATOR, MARR FAMILY"/>
    <property type="match status" value="1"/>
</dbReference>
<sequence length="309" mass="32575">MIASAGRAERRKGDTMAQHDTHLETPDDETAAHANSGDEPAAPEARDSEHAHRVAPGDRVAREDEPGGREARGDESGGRVAPGGEPGGSEEREDEPAAPEARDSEHAHRVAPGGCQAREDEPGGREAPGGGTADREDLDREVEELGVAVMATSRLFVAISARALASTAESLTLPQLRALVVLDTCGPVKLVALAATLGVNPSTALRMVGRLEGLGLVDRRTNPDNRREVVLSLTSEGHDLVTRVLAHRRAEIRKLVQRLPAEERAALIPALRALTTTAGEMAVEAYDSARAVRGIVDDPLDAAVSPTDT</sequence>
<evidence type="ECO:0000313" key="7">
    <source>
        <dbReference type="Proteomes" id="UP000608955"/>
    </source>
</evidence>
<dbReference type="InterPro" id="IPR039422">
    <property type="entry name" value="MarR/SlyA-like"/>
</dbReference>
<dbReference type="SUPFAM" id="SSF46785">
    <property type="entry name" value="Winged helix' DNA-binding domain"/>
    <property type="match status" value="1"/>
</dbReference>
<dbReference type="PROSITE" id="PS01117">
    <property type="entry name" value="HTH_MARR_1"/>
    <property type="match status" value="1"/>
</dbReference>
<evidence type="ECO:0000313" key="6">
    <source>
        <dbReference type="EMBL" id="GHD88192.1"/>
    </source>
</evidence>
<keyword evidence="2" id="KW-0238">DNA-binding</keyword>
<evidence type="ECO:0000256" key="4">
    <source>
        <dbReference type="SAM" id="MobiDB-lite"/>
    </source>
</evidence>
<keyword evidence="7" id="KW-1185">Reference proteome</keyword>
<reference evidence="6" key="1">
    <citation type="journal article" date="2014" name="Int. J. Syst. Evol. Microbiol.">
        <title>Complete genome sequence of Corynebacterium casei LMG S-19264T (=DSM 44701T), isolated from a smear-ripened cheese.</title>
        <authorList>
            <consortium name="US DOE Joint Genome Institute (JGI-PGF)"/>
            <person name="Walter F."/>
            <person name="Albersmeier A."/>
            <person name="Kalinowski J."/>
            <person name="Ruckert C."/>
        </authorList>
    </citation>
    <scope>NUCLEOTIDE SEQUENCE</scope>
    <source>
        <strain evidence="6">JCM 4654</strain>
    </source>
</reference>
<feature type="compositionally biased region" description="Basic and acidic residues" evidence="4">
    <location>
        <begin position="44"/>
        <end position="77"/>
    </location>
</feature>
<evidence type="ECO:0000256" key="2">
    <source>
        <dbReference type="ARBA" id="ARBA00023125"/>
    </source>
</evidence>
<reference evidence="6" key="2">
    <citation type="submission" date="2020-09" db="EMBL/GenBank/DDBJ databases">
        <authorList>
            <person name="Sun Q."/>
            <person name="Ohkuma M."/>
        </authorList>
    </citation>
    <scope>NUCLEOTIDE SEQUENCE</scope>
    <source>
        <strain evidence="6">JCM 4654</strain>
    </source>
</reference>
<accession>A0A919CVB6</accession>
<keyword evidence="3" id="KW-0804">Transcription</keyword>
<keyword evidence="1" id="KW-0805">Transcription regulation</keyword>
<dbReference type="EMBL" id="BMVF01000005">
    <property type="protein sequence ID" value="GHD88192.1"/>
    <property type="molecule type" value="Genomic_DNA"/>
</dbReference>
<dbReference type="Gene3D" id="1.10.10.10">
    <property type="entry name" value="Winged helix-like DNA-binding domain superfamily/Winged helix DNA-binding domain"/>
    <property type="match status" value="1"/>
</dbReference>
<dbReference type="InterPro" id="IPR036388">
    <property type="entry name" value="WH-like_DNA-bd_sf"/>
</dbReference>
<dbReference type="GO" id="GO:0006950">
    <property type="term" value="P:response to stress"/>
    <property type="evidence" value="ECO:0007669"/>
    <property type="project" value="TreeGrafter"/>
</dbReference>
<dbReference type="Pfam" id="PF01047">
    <property type="entry name" value="MarR"/>
    <property type="match status" value="1"/>
</dbReference>
<protein>
    <recommendedName>
        <fullName evidence="5">HTH marR-type domain-containing protein</fullName>
    </recommendedName>
</protein>
<feature type="compositionally biased region" description="Basic and acidic residues" evidence="4">
    <location>
        <begin position="7"/>
        <end position="25"/>
    </location>
</feature>
<organism evidence="6 7">
    <name type="scientific">Streptomyces naganishii JCM 4654</name>
    <dbReference type="NCBI Taxonomy" id="1306179"/>
    <lineage>
        <taxon>Bacteria</taxon>
        <taxon>Bacillati</taxon>
        <taxon>Actinomycetota</taxon>
        <taxon>Actinomycetes</taxon>
        <taxon>Kitasatosporales</taxon>
        <taxon>Streptomycetaceae</taxon>
        <taxon>Streptomyces</taxon>
    </lineage>
</organism>
<dbReference type="PANTHER" id="PTHR33164:SF94">
    <property type="entry name" value="TRANSCRIPTIONAL REGULATORY PROTEIN-RELATED"/>
    <property type="match status" value="1"/>
</dbReference>
<evidence type="ECO:0000256" key="3">
    <source>
        <dbReference type="ARBA" id="ARBA00023163"/>
    </source>
</evidence>
<dbReference type="AlphaFoldDB" id="A0A919CVB6"/>
<dbReference type="PROSITE" id="PS50995">
    <property type="entry name" value="HTH_MARR_2"/>
    <property type="match status" value="1"/>
</dbReference>
<dbReference type="GO" id="GO:0003677">
    <property type="term" value="F:DNA binding"/>
    <property type="evidence" value="ECO:0007669"/>
    <property type="project" value="UniProtKB-KW"/>
</dbReference>
<evidence type="ECO:0000256" key="1">
    <source>
        <dbReference type="ARBA" id="ARBA00023015"/>
    </source>
</evidence>
<proteinExistence type="predicted"/>
<dbReference type="Proteomes" id="UP000608955">
    <property type="component" value="Unassembled WGS sequence"/>
</dbReference>
<dbReference type="SMART" id="SM00347">
    <property type="entry name" value="HTH_MARR"/>
    <property type="match status" value="1"/>
</dbReference>
<comment type="caution">
    <text evidence="6">The sequence shown here is derived from an EMBL/GenBank/DDBJ whole genome shotgun (WGS) entry which is preliminary data.</text>
</comment>
<feature type="region of interest" description="Disordered" evidence="4">
    <location>
        <begin position="1"/>
        <end position="137"/>
    </location>
</feature>